<evidence type="ECO:0008006" key="4">
    <source>
        <dbReference type="Google" id="ProtNLM"/>
    </source>
</evidence>
<feature type="chain" id="PRO_5019021919" description="Secreted protein" evidence="1">
    <location>
        <begin position="20"/>
        <end position="136"/>
    </location>
</feature>
<comment type="caution">
    <text evidence="2">The sequence shown here is derived from an EMBL/GenBank/DDBJ whole genome shotgun (WGS) entry which is preliminary data.</text>
</comment>
<evidence type="ECO:0000256" key="1">
    <source>
        <dbReference type="SAM" id="SignalP"/>
    </source>
</evidence>
<sequence>MLTLDMVRLVLVLMRRVAGNGWLGDYVAMRVVSGRVGQRQQSCLLGQEWRGGTKSHEGLVDDFAHNPIIRPHAVYIQFHMALPPKRWSHPERNGLQFPPLLNSPHQHPRQEWKPSCAGTACNLDTLIATPHCHECH</sequence>
<reference evidence="2" key="1">
    <citation type="submission" date="2018-11" db="EMBL/GenBank/DDBJ databases">
        <authorList>
            <consortium name="Pathogen Informatics"/>
        </authorList>
    </citation>
    <scope>NUCLEOTIDE SEQUENCE</scope>
</reference>
<feature type="signal peptide" evidence="1">
    <location>
        <begin position="1"/>
        <end position="19"/>
    </location>
</feature>
<evidence type="ECO:0000313" key="3">
    <source>
        <dbReference type="Proteomes" id="UP000784294"/>
    </source>
</evidence>
<organism evidence="2 3">
    <name type="scientific">Protopolystoma xenopodis</name>
    <dbReference type="NCBI Taxonomy" id="117903"/>
    <lineage>
        <taxon>Eukaryota</taxon>
        <taxon>Metazoa</taxon>
        <taxon>Spiralia</taxon>
        <taxon>Lophotrochozoa</taxon>
        <taxon>Platyhelminthes</taxon>
        <taxon>Monogenea</taxon>
        <taxon>Polyopisthocotylea</taxon>
        <taxon>Polystomatidea</taxon>
        <taxon>Polystomatidae</taxon>
        <taxon>Protopolystoma</taxon>
    </lineage>
</organism>
<evidence type="ECO:0000313" key="2">
    <source>
        <dbReference type="EMBL" id="VEL25217.1"/>
    </source>
</evidence>
<dbReference type="Proteomes" id="UP000784294">
    <property type="component" value="Unassembled WGS sequence"/>
</dbReference>
<keyword evidence="3" id="KW-1185">Reference proteome</keyword>
<keyword evidence="1" id="KW-0732">Signal</keyword>
<protein>
    <recommendedName>
        <fullName evidence="4">Secreted protein</fullName>
    </recommendedName>
</protein>
<name>A0A448X143_9PLAT</name>
<proteinExistence type="predicted"/>
<accession>A0A448X143</accession>
<dbReference type="AlphaFoldDB" id="A0A448X143"/>
<dbReference type="EMBL" id="CAAALY010072380">
    <property type="protein sequence ID" value="VEL25217.1"/>
    <property type="molecule type" value="Genomic_DNA"/>
</dbReference>
<gene>
    <name evidence="2" type="ORF">PXEA_LOCUS18657</name>
</gene>